<proteinExistence type="inferred from homology"/>
<feature type="transmembrane region" description="Helical" evidence="8">
    <location>
        <begin position="74"/>
        <end position="93"/>
    </location>
</feature>
<dbReference type="PANTHER" id="PTHR30269:SF37">
    <property type="entry name" value="MEMBRANE TRANSPORTER PROTEIN"/>
    <property type="match status" value="1"/>
</dbReference>
<dbReference type="Proteomes" id="UP001446205">
    <property type="component" value="Unassembled WGS sequence"/>
</dbReference>
<evidence type="ECO:0000256" key="6">
    <source>
        <dbReference type="ARBA" id="ARBA00022989"/>
    </source>
</evidence>
<organism evidence="9 10">
    <name type="scientific">Thermithiobacillus plumbiphilus</name>
    <dbReference type="NCBI Taxonomy" id="1729899"/>
    <lineage>
        <taxon>Bacteria</taxon>
        <taxon>Pseudomonadati</taxon>
        <taxon>Pseudomonadota</taxon>
        <taxon>Acidithiobacillia</taxon>
        <taxon>Acidithiobacillales</taxon>
        <taxon>Thermithiobacillaceae</taxon>
        <taxon>Thermithiobacillus</taxon>
    </lineage>
</organism>
<evidence type="ECO:0000256" key="8">
    <source>
        <dbReference type="RuleBase" id="RU363041"/>
    </source>
</evidence>
<evidence type="ECO:0000256" key="3">
    <source>
        <dbReference type="ARBA" id="ARBA00022448"/>
    </source>
</evidence>
<dbReference type="Pfam" id="PF01925">
    <property type="entry name" value="TauE"/>
    <property type="match status" value="1"/>
</dbReference>
<keyword evidence="10" id="KW-1185">Reference proteome</keyword>
<gene>
    <name evidence="9" type="ORF">WOB96_01900</name>
</gene>
<dbReference type="EMBL" id="JBBPCO010000001">
    <property type="protein sequence ID" value="MEK8088508.1"/>
    <property type="molecule type" value="Genomic_DNA"/>
</dbReference>
<comment type="subcellular location">
    <subcellularLocation>
        <location evidence="1 8">Cell membrane</location>
        <topology evidence="1 8">Multi-pass membrane protein</topology>
    </subcellularLocation>
</comment>
<comment type="similarity">
    <text evidence="2 8">Belongs to the 4-toluene sulfonate uptake permease (TSUP) (TC 2.A.102) family.</text>
</comment>
<accession>A0ABU9D4M4</accession>
<comment type="caution">
    <text evidence="9">The sequence shown here is derived from an EMBL/GenBank/DDBJ whole genome shotgun (WGS) entry which is preliminary data.</text>
</comment>
<keyword evidence="3" id="KW-0813">Transport</keyword>
<evidence type="ECO:0000256" key="4">
    <source>
        <dbReference type="ARBA" id="ARBA00022475"/>
    </source>
</evidence>
<keyword evidence="4 8" id="KW-1003">Cell membrane</keyword>
<reference evidence="9 10" key="1">
    <citation type="submission" date="2024-04" db="EMBL/GenBank/DDBJ databases">
        <authorList>
            <person name="Abashina T."/>
            <person name="Shaikin A."/>
        </authorList>
    </citation>
    <scope>NUCLEOTIDE SEQUENCE [LARGE SCALE GENOMIC DNA]</scope>
    <source>
        <strain evidence="9 10">AAFK</strain>
    </source>
</reference>
<feature type="transmembrane region" description="Helical" evidence="8">
    <location>
        <begin position="99"/>
        <end position="120"/>
    </location>
</feature>
<feature type="transmembrane region" description="Helical" evidence="8">
    <location>
        <begin position="12"/>
        <end position="34"/>
    </location>
</feature>
<evidence type="ECO:0000313" key="9">
    <source>
        <dbReference type="EMBL" id="MEK8088508.1"/>
    </source>
</evidence>
<evidence type="ECO:0000313" key="10">
    <source>
        <dbReference type="Proteomes" id="UP001446205"/>
    </source>
</evidence>
<evidence type="ECO:0000256" key="1">
    <source>
        <dbReference type="ARBA" id="ARBA00004651"/>
    </source>
</evidence>
<keyword evidence="6 8" id="KW-1133">Transmembrane helix</keyword>
<feature type="transmembrane region" description="Helical" evidence="8">
    <location>
        <begin position="141"/>
        <end position="169"/>
    </location>
</feature>
<evidence type="ECO:0000256" key="5">
    <source>
        <dbReference type="ARBA" id="ARBA00022692"/>
    </source>
</evidence>
<evidence type="ECO:0000256" key="7">
    <source>
        <dbReference type="ARBA" id="ARBA00023136"/>
    </source>
</evidence>
<dbReference type="PANTHER" id="PTHR30269">
    <property type="entry name" value="TRANSMEMBRANE PROTEIN YFCA"/>
    <property type="match status" value="1"/>
</dbReference>
<evidence type="ECO:0000256" key="2">
    <source>
        <dbReference type="ARBA" id="ARBA00009142"/>
    </source>
</evidence>
<sequence length="261" mass="27992">MSIDWTEAGLVSLIIFVATLIHGIAGFGFAQVGMGFLPLVLPPAAASIVFTPLAVISNARVLWSVRGSFTLRDWLVPVIGLAFGMPLGMYFFSQMDKRILQIAIALTLLVSVALIAFARISPKGKQWIKGLNFRPSTGSGITAGFLAGILGGAVAIPGPPMILYGAFLMATGAWKSEHMKAVFTAFFGTLMLYRFGALLFTGRVESSLMLLAAISLPALFLGAWAGIKIYNKIPQKTFQWLVLAMLTINAIVLLFKAGSEF</sequence>
<protein>
    <recommendedName>
        <fullName evidence="8">Probable membrane transporter protein</fullName>
    </recommendedName>
</protein>
<feature type="transmembrane region" description="Helical" evidence="8">
    <location>
        <begin position="40"/>
        <end position="62"/>
    </location>
</feature>
<dbReference type="InterPro" id="IPR052017">
    <property type="entry name" value="TSUP"/>
</dbReference>
<keyword evidence="7 8" id="KW-0472">Membrane</keyword>
<dbReference type="RefSeq" id="WP_341369570.1">
    <property type="nucleotide sequence ID" value="NZ_JBBPCO010000001.1"/>
</dbReference>
<keyword evidence="5 8" id="KW-0812">Transmembrane</keyword>
<name>A0ABU9D4M4_9PROT</name>
<dbReference type="InterPro" id="IPR002781">
    <property type="entry name" value="TM_pro_TauE-like"/>
</dbReference>
<feature type="transmembrane region" description="Helical" evidence="8">
    <location>
        <begin position="208"/>
        <end position="226"/>
    </location>
</feature>
<feature type="transmembrane region" description="Helical" evidence="8">
    <location>
        <begin position="181"/>
        <end position="201"/>
    </location>
</feature>
<feature type="transmembrane region" description="Helical" evidence="8">
    <location>
        <begin position="238"/>
        <end position="255"/>
    </location>
</feature>